<reference evidence="1 2" key="1">
    <citation type="submission" date="2019-01" db="EMBL/GenBank/DDBJ databases">
        <title>The draft genome of Rhizobium sp. 24NR.</title>
        <authorList>
            <person name="Liu L."/>
            <person name="Liang L."/>
            <person name="Shi S."/>
            <person name="Xu L."/>
            <person name="Wang X."/>
            <person name="Li L."/>
            <person name="Zhang X."/>
        </authorList>
    </citation>
    <scope>NUCLEOTIDE SEQUENCE [LARGE SCALE GENOMIC DNA]</scope>
    <source>
        <strain evidence="1 2">24NR</strain>
    </source>
</reference>
<gene>
    <name evidence="1" type="ORF">EPK99_23555</name>
</gene>
<protein>
    <submittedName>
        <fullName evidence="1">Uncharacterized protein</fullName>
    </submittedName>
</protein>
<keyword evidence="2" id="KW-1185">Reference proteome</keyword>
<dbReference type="AlphaFoldDB" id="A0A3S3S276"/>
<name>A0A3S3S276_9HYPH</name>
<evidence type="ECO:0000313" key="2">
    <source>
        <dbReference type="Proteomes" id="UP000287687"/>
    </source>
</evidence>
<sequence length="26" mass="2752">MKICCIFSKLKAFAAANSTSSATRDS</sequence>
<proteinExistence type="predicted"/>
<organism evidence="1 2">
    <name type="scientific">Neorhizobium lilium</name>
    <dbReference type="NCBI Taxonomy" id="2503024"/>
    <lineage>
        <taxon>Bacteria</taxon>
        <taxon>Pseudomonadati</taxon>
        <taxon>Pseudomonadota</taxon>
        <taxon>Alphaproteobacteria</taxon>
        <taxon>Hyphomicrobiales</taxon>
        <taxon>Rhizobiaceae</taxon>
        <taxon>Rhizobium/Agrobacterium group</taxon>
        <taxon>Neorhizobium</taxon>
    </lineage>
</organism>
<comment type="caution">
    <text evidence="1">The sequence shown here is derived from an EMBL/GenBank/DDBJ whole genome shotgun (WGS) entry which is preliminary data.</text>
</comment>
<dbReference type="Proteomes" id="UP000287687">
    <property type="component" value="Unassembled WGS sequence"/>
</dbReference>
<evidence type="ECO:0000313" key="1">
    <source>
        <dbReference type="EMBL" id="RWX74905.1"/>
    </source>
</evidence>
<accession>A0A3S3S276</accession>
<dbReference type="EMBL" id="SBIP01000006">
    <property type="protein sequence ID" value="RWX74905.1"/>
    <property type="molecule type" value="Genomic_DNA"/>
</dbReference>